<evidence type="ECO:0000313" key="6">
    <source>
        <dbReference type="Proteomes" id="UP000178936"/>
    </source>
</evidence>
<dbReference type="GO" id="GO:0003729">
    <property type="term" value="F:mRNA binding"/>
    <property type="evidence" value="ECO:0007669"/>
    <property type="project" value="TreeGrafter"/>
</dbReference>
<dbReference type="PANTHER" id="PTHR11545">
    <property type="entry name" value="RIBOSOMAL PROTEIN L13"/>
    <property type="match status" value="1"/>
</dbReference>
<sequence>MRQHNKSKATVITIDAAGRSLGRVASEAAIKLRGKHLASFAANKVPLLEVQVINIDKVRFTGSKLDTKKYYHFSGYPGGLRQTSLRQEFAKNPARLFRRIVKQMLPKNKLNSVLLNNLTISQSRTE</sequence>
<dbReference type="EMBL" id="MHTB01000016">
    <property type="protein sequence ID" value="OHA55352.1"/>
    <property type="molecule type" value="Genomic_DNA"/>
</dbReference>
<name>A0A1G2Q668_9BACT</name>
<dbReference type="Gene3D" id="3.90.1180.10">
    <property type="entry name" value="Ribosomal protein L13"/>
    <property type="match status" value="1"/>
</dbReference>
<comment type="subunit">
    <text evidence="4">Part of the 50S ribosomal subunit.</text>
</comment>
<dbReference type="GO" id="GO:0017148">
    <property type="term" value="P:negative regulation of translation"/>
    <property type="evidence" value="ECO:0007669"/>
    <property type="project" value="TreeGrafter"/>
</dbReference>
<accession>A0A1G2Q668</accession>
<gene>
    <name evidence="4" type="primary">rplM</name>
    <name evidence="5" type="ORF">A2226_01100</name>
</gene>
<keyword evidence="2 4" id="KW-0689">Ribosomal protein</keyword>
<dbReference type="InterPro" id="IPR036899">
    <property type="entry name" value="Ribosomal_uL13_sf"/>
</dbReference>
<dbReference type="GO" id="GO:0003735">
    <property type="term" value="F:structural constituent of ribosome"/>
    <property type="evidence" value="ECO:0007669"/>
    <property type="project" value="InterPro"/>
</dbReference>
<evidence type="ECO:0000256" key="2">
    <source>
        <dbReference type="ARBA" id="ARBA00022980"/>
    </source>
</evidence>
<reference evidence="5 6" key="1">
    <citation type="journal article" date="2016" name="Nat. Commun.">
        <title>Thousands of microbial genomes shed light on interconnected biogeochemical processes in an aquifer system.</title>
        <authorList>
            <person name="Anantharaman K."/>
            <person name="Brown C.T."/>
            <person name="Hug L.A."/>
            <person name="Sharon I."/>
            <person name="Castelle C.J."/>
            <person name="Probst A.J."/>
            <person name="Thomas B.C."/>
            <person name="Singh A."/>
            <person name="Wilkins M.J."/>
            <person name="Karaoz U."/>
            <person name="Brodie E.L."/>
            <person name="Williams K.H."/>
            <person name="Hubbard S.S."/>
            <person name="Banfield J.F."/>
        </authorList>
    </citation>
    <scope>NUCLEOTIDE SEQUENCE [LARGE SCALE GENOMIC DNA]</scope>
</reference>
<protein>
    <recommendedName>
        <fullName evidence="4">Large ribosomal subunit protein uL13</fullName>
    </recommendedName>
</protein>
<evidence type="ECO:0000313" key="5">
    <source>
        <dbReference type="EMBL" id="OHA55352.1"/>
    </source>
</evidence>
<organism evidence="5 6">
    <name type="scientific">Candidatus Veblenbacteria bacterium RIFOXYA2_FULL_43_9</name>
    <dbReference type="NCBI Taxonomy" id="1802425"/>
    <lineage>
        <taxon>Bacteria</taxon>
        <taxon>Candidatus Vebleniibacteriota</taxon>
    </lineage>
</organism>
<dbReference type="HAMAP" id="MF_01366">
    <property type="entry name" value="Ribosomal_uL13"/>
    <property type="match status" value="1"/>
</dbReference>
<evidence type="ECO:0000256" key="3">
    <source>
        <dbReference type="ARBA" id="ARBA00023274"/>
    </source>
</evidence>
<evidence type="ECO:0000256" key="1">
    <source>
        <dbReference type="ARBA" id="ARBA00006227"/>
    </source>
</evidence>
<dbReference type="Pfam" id="PF00572">
    <property type="entry name" value="Ribosomal_L13"/>
    <property type="match status" value="1"/>
</dbReference>
<evidence type="ECO:0000256" key="4">
    <source>
        <dbReference type="HAMAP-Rule" id="MF_01366"/>
    </source>
</evidence>
<dbReference type="AlphaFoldDB" id="A0A1G2Q668"/>
<dbReference type="InterPro" id="IPR005823">
    <property type="entry name" value="Ribosomal_uL13_bac-type"/>
</dbReference>
<keyword evidence="3 4" id="KW-0687">Ribonucleoprotein</keyword>
<comment type="function">
    <text evidence="4">This protein is one of the early assembly proteins of the 50S ribosomal subunit, although it is not seen to bind rRNA by itself. It is important during the early stages of 50S assembly.</text>
</comment>
<dbReference type="CDD" id="cd00392">
    <property type="entry name" value="Ribosomal_L13"/>
    <property type="match status" value="1"/>
</dbReference>
<dbReference type="Proteomes" id="UP000178936">
    <property type="component" value="Unassembled WGS sequence"/>
</dbReference>
<comment type="similarity">
    <text evidence="1 4">Belongs to the universal ribosomal protein uL13 family.</text>
</comment>
<dbReference type="GO" id="GO:0022625">
    <property type="term" value="C:cytosolic large ribosomal subunit"/>
    <property type="evidence" value="ECO:0007669"/>
    <property type="project" value="TreeGrafter"/>
</dbReference>
<proteinExistence type="inferred from homology"/>
<dbReference type="PANTHER" id="PTHR11545:SF2">
    <property type="entry name" value="LARGE RIBOSOMAL SUBUNIT PROTEIN UL13M"/>
    <property type="match status" value="1"/>
</dbReference>
<dbReference type="GO" id="GO:0006412">
    <property type="term" value="P:translation"/>
    <property type="evidence" value="ECO:0007669"/>
    <property type="project" value="UniProtKB-UniRule"/>
</dbReference>
<dbReference type="InterPro" id="IPR005822">
    <property type="entry name" value="Ribosomal_uL13"/>
</dbReference>
<dbReference type="PIRSF" id="PIRSF002181">
    <property type="entry name" value="Ribosomal_L13"/>
    <property type="match status" value="1"/>
</dbReference>
<comment type="caution">
    <text evidence="5">The sequence shown here is derived from an EMBL/GenBank/DDBJ whole genome shotgun (WGS) entry which is preliminary data.</text>
</comment>
<dbReference type="SUPFAM" id="SSF52161">
    <property type="entry name" value="Ribosomal protein L13"/>
    <property type="match status" value="1"/>
</dbReference>
<dbReference type="NCBIfam" id="TIGR01066">
    <property type="entry name" value="rplM_bact"/>
    <property type="match status" value="1"/>
</dbReference>